<name>A0A074N0P2_ERYLO</name>
<evidence type="ECO:0008006" key="4">
    <source>
        <dbReference type="Google" id="ProtNLM"/>
    </source>
</evidence>
<gene>
    <name evidence="2" type="ORF">EH31_02100</name>
</gene>
<proteinExistence type="predicted"/>
<dbReference type="AlphaFoldDB" id="A0A074N0P2"/>
<dbReference type="RefSeq" id="WP_034957751.1">
    <property type="nucleotide sequence ID" value="NZ_JMIW01000001.1"/>
</dbReference>
<dbReference type="OrthoDB" id="9814206at2"/>
<dbReference type="Pfam" id="PF05552">
    <property type="entry name" value="MS_channel_1st_1"/>
    <property type="match status" value="1"/>
</dbReference>
<sequence length="118" mass="12877">MFQTVFDQIDAMAQSAVASLPSLAIAAVILAITWMIAKSATKISARLIGKIDLRPSLRETHIRALSGELHVLPNSILFKAPLEVVTDLDEAGIEIPFPYITHTFKEAVPLGERQRKAA</sequence>
<keyword evidence="1" id="KW-0812">Transmembrane</keyword>
<feature type="transmembrane region" description="Helical" evidence="1">
    <location>
        <begin position="12"/>
        <end position="37"/>
    </location>
</feature>
<dbReference type="InterPro" id="IPR008910">
    <property type="entry name" value="MSC_TM_helix"/>
</dbReference>
<comment type="caution">
    <text evidence="2">The sequence shown here is derived from an EMBL/GenBank/DDBJ whole genome shotgun (WGS) entry which is preliminary data.</text>
</comment>
<dbReference type="Proteomes" id="UP000027647">
    <property type="component" value="Unassembled WGS sequence"/>
</dbReference>
<organism evidence="2 3">
    <name type="scientific">Erythrobacter longus</name>
    <dbReference type="NCBI Taxonomy" id="1044"/>
    <lineage>
        <taxon>Bacteria</taxon>
        <taxon>Pseudomonadati</taxon>
        <taxon>Pseudomonadota</taxon>
        <taxon>Alphaproteobacteria</taxon>
        <taxon>Sphingomonadales</taxon>
        <taxon>Erythrobacteraceae</taxon>
        <taxon>Erythrobacter/Porphyrobacter group</taxon>
        <taxon>Erythrobacter</taxon>
    </lineage>
</organism>
<evidence type="ECO:0000313" key="2">
    <source>
        <dbReference type="EMBL" id="KEO91482.1"/>
    </source>
</evidence>
<reference evidence="2 3" key="1">
    <citation type="submission" date="2014-04" db="EMBL/GenBank/DDBJ databases">
        <title>A comprehensive comparison of genomes of Erythrobacter spp. strains.</title>
        <authorList>
            <person name="Zheng Q."/>
        </authorList>
    </citation>
    <scope>NUCLEOTIDE SEQUENCE [LARGE SCALE GENOMIC DNA]</scope>
    <source>
        <strain evidence="2 3">DSM 6997</strain>
    </source>
</reference>
<keyword evidence="1" id="KW-1133">Transmembrane helix</keyword>
<accession>A0A074N0P2</accession>
<protein>
    <recommendedName>
        <fullName evidence="4">Mechanosensitive ion channel protein MscS</fullName>
    </recommendedName>
</protein>
<evidence type="ECO:0000313" key="3">
    <source>
        <dbReference type="Proteomes" id="UP000027647"/>
    </source>
</evidence>
<keyword evidence="1" id="KW-0472">Membrane</keyword>
<evidence type="ECO:0000256" key="1">
    <source>
        <dbReference type="SAM" id="Phobius"/>
    </source>
</evidence>
<keyword evidence="3" id="KW-1185">Reference proteome</keyword>
<dbReference type="EMBL" id="JMIW01000001">
    <property type="protein sequence ID" value="KEO91482.1"/>
    <property type="molecule type" value="Genomic_DNA"/>
</dbReference>
<dbReference type="STRING" id="1044.EH31_02100"/>